<organism evidence="2 3">
    <name type="scientific">Halteria grandinella</name>
    <dbReference type="NCBI Taxonomy" id="5974"/>
    <lineage>
        <taxon>Eukaryota</taxon>
        <taxon>Sar</taxon>
        <taxon>Alveolata</taxon>
        <taxon>Ciliophora</taxon>
        <taxon>Intramacronucleata</taxon>
        <taxon>Spirotrichea</taxon>
        <taxon>Stichotrichia</taxon>
        <taxon>Sporadotrichida</taxon>
        <taxon>Halteriidae</taxon>
        <taxon>Halteria</taxon>
    </lineage>
</organism>
<protein>
    <submittedName>
        <fullName evidence="2">Uncharacterized protein</fullName>
    </submittedName>
</protein>
<evidence type="ECO:0000313" key="3">
    <source>
        <dbReference type="Proteomes" id="UP000785679"/>
    </source>
</evidence>
<proteinExistence type="predicted"/>
<evidence type="ECO:0000256" key="1">
    <source>
        <dbReference type="SAM" id="MobiDB-lite"/>
    </source>
</evidence>
<sequence>MARRFLPSSLSASKPRAFPTNSSPFGPLRNFTCSSPQTRLGLLLLSTDIRNWSLLSFSSLQLNNGLQKDNTSSFSSL</sequence>
<dbReference type="EMBL" id="RRYP01002372">
    <property type="protein sequence ID" value="TNV84851.1"/>
    <property type="molecule type" value="Genomic_DNA"/>
</dbReference>
<comment type="caution">
    <text evidence="2">The sequence shown here is derived from an EMBL/GenBank/DDBJ whole genome shotgun (WGS) entry which is preliminary data.</text>
</comment>
<accession>A0A8J8P3C2</accession>
<name>A0A8J8P3C2_HALGN</name>
<dbReference type="Proteomes" id="UP000785679">
    <property type="component" value="Unassembled WGS sequence"/>
</dbReference>
<dbReference type="AlphaFoldDB" id="A0A8J8P3C2"/>
<gene>
    <name evidence="2" type="ORF">FGO68_gene11677</name>
</gene>
<keyword evidence="3" id="KW-1185">Reference proteome</keyword>
<evidence type="ECO:0000313" key="2">
    <source>
        <dbReference type="EMBL" id="TNV84851.1"/>
    </source>
</evidence>
<feature type="region of interest" description="Disordered" evidence="1">
    <location>
        <begin position="1"/>
        <end position="22"/>
    </location>
</feature>
<reference evidence="2" key="1">
    <citation type="submission" date="2019-06" db="EMBL/GenBank/DDBJ databases">
        <authorList>
            <person name="Zheng W."/>
        </authorList>
    </citation>
    <scope>NUCLEOTIDE SEQUENCE</scope>
    <source>
        <strain evidence="2">QDHG01</strain>
    </source>
</reference>